<sequence length="266" mass="29082">MHNAILLGIANKTINATTYASQLNLGKMLSGGAATYEALIHTAAIGSWSPNTQTQSNINLTGTQLFSDVNDFNDVDTRKVRRNMNFTPRNKTYQNKWEVWRDEARGFVIPNKEELFQGFKDRQLAKGNIPREHLTAGSNSFCSPSSSLADAINYLQPLISSGCAQETFLSNSASLFTAWKVAGTGLAALASKDFDASTQSDHTRLCGTGMHVMTVMQGSCDTFNLLSHIPRGGTGAKQRASSQEHGDRMREADSERGEEIIRSPED</sequence>
<gene>
    <name evidence="2" type="ORF">FH972_024188</name>
</gene>
<keyword evidence="3" id="KW-1185">Reference proteome</keyword>
<name>A0A5N6KXL6_9ROSI</name>
<feature type="compositionally biased region" description="Basic and acidic residues" evidence="1">
    <location>
        <begin position="242"/>
        <end position="266"/>
    </location>
</feature>
<organism evidence="2 3">
    <name type="scientific">Carpinus fangiana</name>
    <dbReference type="NCBI Taxonomy" id="176857"/>
    <lineage>
        <taxon>Eukaryota</taxon>
        <taxon>Viridiplantae</taxon>
        <taxon>Streptophyta</taxon>
        <taxon>Embryophyta</taxon>
        <taxon>Tracheophyta</taxon>
        <taxon>Spermatophyta</taxon>
        <taxon>Magnoliopsida</taxon>
        <taxon>eudicotyledons</taxon>
        <taxon>Gunneridae</taxon>
        <taxon>Pentapetalae</taxon>
        <taxon>rosids</taxon>
        <taxon>fabids</taxon>
        <taxon>Fagales</taxon>
        <taxon>Betulaceae</taxon>
        <taxon>Carpinus</taxon>
    </lineage>
</organism>
<protein>
    <submittedName>
        <fullName evidence="2">Uncharacterized protein</fullName>
    </submittedName>
</protein>
<feature type="region of interest" description="Disordered" evidence="1">
    <location>
        <begin position="231"/>
        <end position="266"/>
    </location>
</feature>
<dbReference type="EMBL" id="VIBQ01000016">
    <property type="protein sequence ID" value="KAB8356606.1"/>
    <property type="molecule type" value="Genomic_DNA"/>
</dbReference>
<proteinExistence type="predicted"/>
<reference evidence="2 3" key="1">
    <citation type="submission" date="2019-06" db="EMBL/GenBank/DDBJ databases">
        <title>A chromosomal-level reference genome of Carpinus fangiana (Coryloideae, Betulaceae).</title>
        <authorList>
            <person name="Yang X."/>
            <person name="Wang Z."/>
            <person name="Zhang L."/>
            <person name="Hao G."/>
            <person name="Liu J."/>
            <person name="Yang Y."/>
        </authorList>
    </citation>
    <scope>NUCLEOTIDE SEQUENCE [LARGE SCALE GENOMIC DNA]</scope>
    <source>
        <strain evidence="2">Cfa_2016G</strain>
        <tissue evidence="2">Leaf</tissue>
    </source>
</reference>
<evidence type="ECO:0000256" key="1">
    <source>
        <dbReference type="SAM" id="MobiDB-lite"/>
    </source>
</evidence>
<evidence type="ECO:0000313" key="3">
    <source>
        <dbReference type="Proteomes" id="UP000327013"/>
    </source>
</evidence>
<comment type="caution">
    <text evidence="2">The sequence shown here is derived from an EMBL/GenBank/DDBJ whole genome shotgun (WGS) entry which is preliminary data.</text>
</comment>
<accession>A0A5N6KXL6</accession>
<dbReference type="Proteomes" id="UP000327013">
    <property type="component" value="Unassembled WGS sequence"/>
</dbReference>
<dbReference type="AlphaFoldDB" id="A0A5N6KXL6"/>
<evidence type="ECO:0000313" key="2">
    <source>
        <dbReference type="EMBL" id="KAB8356606.1"/>
    </source>
</evidence>